<dbReference type="PANTHER" id="PTHR30344">
    <property type="entry name" value="6-PHOSPHOGLUCONOLACTONASE-RELATED"/>
    <property type="match status" value="1"/>
</dbReference>
<dbReference type="PANTHER" id="PTHR30344:SF1">
    <property type="entry name" value="6-PHOSPHOGLUCONOLACTONASE"/>
    <property type="match status" value="1"/>
</dbReference>
<dbReference type="RefSeq" id="WP_187466051.1">
    <property type="nucleotide sequence ID" value="NZ_JACSIT010000083.1"/>
</dbReference>
<dbReference type="InterPro" id="IPR015943">
    <property type="entry name" value="WD40/YVTN_repeat-like_dom_sf"/>
</dbReference>
<dbReference type="Proteomes" id="UP000650081">
    <property type="component" value="Unassembled WGS sequence"/>
</dbReference>
<proteinExistence type="inferred from homology"/>
<organism evidence="3 4">
    <name type="scientific">Neolewinella lacunae</name>
    <dbReference type="NCBI Taxonomy" id="1517758"/>
    <lineage>
        <taxon>Bacteria</taxon>
        <taxon>Pseudomonadati</taxon>
        <taxon>Bacteroidota</taxon>
        <taxon>Saprospiria</taxon>
        <taxon>Saprospirales</taxon>
        <taxon>Lewinellaceae</taxon>
        <taxon>Neolewinella</taxon>
    </lineage>
</organism>
<comment type="similarity">
    <text evidence="1">Belongs to the cycloisomerase 2 family.</text>
</comment>
<dbReference type="InterPro" id="IPR019405">
    <property type="entry name" value="Lactonase_7-beta_prop"/>
</dbReference>
<keyword evidence="2" id="KW-0313">Glucose metabolism</keyword>
<dbReference type="Gene3D" id="2.130.10.10">
    <property type="entry name" value="YVTN repeat-like/Quinoprotein amine dehydrogenase"/>
    <property type="match status" value="1"/>
</dbReference>
<dbReference type="Pfam" id="PF10282">
    <property type="entry name" value="Lactonase"/>
    <property type="match status" value="1"/>
</dbReference>
<sequence length="347" mass="37465">MLVVGGYTERMDERTPGTARGISLYDFFERDGRLQFLAFMPAVNPSYVVANAKKSLIYAVREKSADAGAAVTVHSIKRGKAGKVEFRQIAEQALPGDAPCHLALAPQTLLVSSYGSGHLHALALGPDGNLTGARQDILLSDASHPGSHLHCSVFQTDKQRVLAIDLGNDRLCVLDRAADGQLTYRPELDLDFPAGQGPRHIALHPGGKLAVVNAEHVGVVHLLDVSQDQPKLLDTANALPERVLNEAWGSAVRMGHSGKMVYAADRNFNVINLLHLDERVGKLQFRDTLASGGVAPRDIVISPDGNWLLSANTTDNTVGVFQLTARSGVVHYHTFRKIPSPTSLAWL</sequence>
<keyword evidence="4" id="KW-1185">Reference proteome</keyword>
<evidence type="ECO:0000313" key="4">
    <source>
        <dbReference type="Proteomes" id="UP000650081"/>
    </source>
</evidence>
<comment type="caution">
    <text evidence="3">The sequence shown here is derived from an EMBL/GenBank/DDBJ whole genome shotgun (WGS) entry which is preliminary data.</text>
</comment>
<evidence type="ECO:0000256" key="2">
    <source>
        <dbReference type="ARBA" id="ARBA00022526"/>
    </source>
</evidence>
<name>A0A923TCP5_9BACT</name>
<dbReference type="EMBL" id="JACSIT010000083">
    <property type="protein sequence ID" value="MBC6993957.1"/>
    <property type="molecule type" value="Genomic_DNA"/>
</dbReference>
<protein>
    <submittedName>
        <fullName evidence="3">Beta-propeller fold lactonase family protein</fullName>
    </submittedName>
</protein>
<evidence type="ECO:0000256" key="1">
    <source>
        <dbReference type="ARBA" id="ARBA00005564"/>
    </source>
</evidence>
<dbReference type="AlphaFoldDB" id="A0A923TCP5"/>
<evidence type="ECO:0000313" key="3">
    <source>
        <dbReference type="EMBL" id="MBC6993957.1"/>
    </source>
</evidence>
<reference evidence="3" key="1">
    <citation type="submission" date="2020-08" db="EMBL/GenBank/DDBJ databases">
        <title>Lewinella bacteria from marine environments.</title>
        <authorList>
            <person name="Zhong Y."/>
        </authorList>
    </citation>
    <scope>NUCLEOTIDE SEQUENCE</scope>
    <source>
        <strain evidence="3">KCTC 42187</strain>
    </source>
</reference>
<dbReference type="GO" id="GO:0017057">
    <property type="term" value="F:6-phosphogluconolactonase activity"/>
    <property type="evidence" value="ECO:0007669"/>
    <property type="project" value="TreeGrafter"/>
</dbReference>
<accession>A0A923TCP5</accession>
<dbReference type="GO" id="GO:0006006">
    <property type="term" value="P:glucose metabolic process"/>
    <property type="evidence" value="ECO:0007669"/>
    <property type="project" value="UniProtKB-KW"/>
</dbReference>
<keyword evidence="2" id="KW-0119">Carbohydrate metabolism</keyword>
<dbReference type="SUPFAM" id="SSF75011">
    <property type="entry name" value="3-carboxy-cis,cis-mucoante lactonizing enzyme"/>
    <property type="match status" value="1"/>
</dbReference>
<gene>
    <name evidence="3" type="ORF">H9S92_07280</name>
</gene>
<dbReference type="InterPro" id="IPR050282">
    <property type="entry name" value="Cycloisomerase_2"/>
</dbReference>